<feature type="transmembrane region" description="Helical" evidence="6">
    <location>
        <begin position="14"/>
        <end position="32"/>
    </location>
</feature>
<evidence type="ECO:0000313" key="8">
    <source>
        <dbReference type="Proteomes" id="UP000035287"/>
    </source>
</evidence>
<organism evidence="7 8">
    <name type="scientific">Croceicoccus naphthovorans</name>
    <dbReference type="NCBI Taxonomy" id="1348774"/>
    <lineage>
        <taxon>Bacteria</taxon>
        <taxon>Pseudomonadati</taxon>
        <taxon>Pseudomonadota</taxon>
        <taxon>Alphaproteobacteria</taxon>
        <taxon>Sphingomonadales</taxon>
        <taxon>Erythrobacteraceae</taxon>
        <taxon>Croceicoccus</taxon>
    </lineage>
</organism>
<keyword evidence="5 6" id="KW-0472">Membrane</keyword>
<evidence type="ECO:0000313" key="7">
    <source>
        <dbReference type="EMBL" id="AKM09184.1"/>
    </source>
</evidence>
<comment type="subcellular location">
    <subcellularLocation>
        <location evidence="1">Membrane</location>
        <topology evidence="1">Multi-pass membrane protein</topology>
    </subcellularLocation>
</comment>
<dbReference type="PANTHER" id="PTHR21716:SF62">
    <property type="entry name" value="TRANSPORT PROTEIN YDBI-RELATED"/>
    <property type="match status" value="1"/>
</dbReference>
<dbReference type="PANTHER" id="PTHR21716">
    <property type="entry name" value="TRANSMEMBRANE PROTEIN"/>
    <property type="match status" value="1"/>
</dbReference>
<evidence type="ECO:0000256" key="2">
    <source>
        <dbReference type="ARBA" id="ARBA00009773"/>
    </source>
</evidence>
<gene>
    <name evidence="7" type="ORF">AB433_03095</name>
</gene>
<accession>A0A0G3XF10</accession>
<feature type="transmembrane region" description="Helical" evidence="6">
    <location>
        <begin position="150"/>
        <end position="166"/>
    </location>
</feature>
<feature type="transmembrane region" description="Helical" evidence="6">
    <location>
        <begin position="70"/>
        <end position="94"/>
    </location>
</feature>
<name>A0A0G3XF10_9SPHN</name>
<keyword evidence="8" id="KW-1185">Reference proteome</keyword>
<keyword evidence="3 6" id="KW-0812">Transmembrane</keyword>
<feature type="transmembrane region" description="Helical" evidence="6">
    <location>
        <begin position="206"/>
        <end position="224"/>
    </location>
</feature>
<reference evidence="7 8" key="1">
    <citation type="submission" date="2015-06" db="EMBL/GenBank/DDBJ databases">
        <authorList>
            <person name="Zeng Y."/>
            <person name="Huang Y."/>
        </authorList>
    </citation>
    <scope>NUCLEOTIDE SEQUENCE [LARGE SCALE GENOMIC DNA]</scope>
    <source>
        <strain evidence="7 8">PQ-2</strain>
    </source>
</reference>
<feature type="transmembrane region" description="Helical" evidence="6">
    <location>
        <begin position="296"/>
        <end position="329"/>
    </location>
</feature>
<evidence type="ECO:0008006" key="9">
    <source>
        <dbReference type="Google" id="ProtNLM"/>
    </source>
</evidence>
<dbReference type="EMBL" id="CP011770">
    <property type="protein sequence ID" value="AKM09184.1"/>
    <property type="molecule type" value="Genomic_DNA"/>
</dbReference>
<dbReference type="OrthoDB" id="5761230at2"/>
<evidence type="ECO:0000256" key="3">
    <source>
        <dbReference type="ARBA" id="ARBA00022692"/>
    </source>
</evidence>
<dbReference type="GO" id="GO:0055085">
    <property type="term" value="P:transmembrane transport"/>
    <property type="evidence" value="ECO:0007669"/>
    <property type="project" value="TreeGrafter"/>
</dbReference>
<dbReference type="STRING" id="1348774.AB433_03095"/>
<proteinExistence type="inferred from homology"/>
<evidence type="ECO:0000256" key="6">
    <source>
        <dbReference type="SAM" id="Phobius"/>
    </source>
</evidence>
<dbReference type="PATRIC" id="fig|1348774.3.peg.649"/>
<dbReference type="Pfam" id="PF01594">
    <property type="entry name" value="AI-2E_transport"/>
    <property type="match status" value="1"/>
</dbReference>
<evidence type="ECO:0000256" key="4">
    <source>
        <dbReference type="ARBA" id="ARBA00022989"/>
    </source>
</evidence>
<keyword evidence="4 6" id="KW-1133">Transmembrane helix</keyword>
<dbReference type="Proteomes" id="UP000035287">
    <property type="component" value="Chromosome"/>
</dbReference>
<dbReference type="GO" id="GO:0016020">
    <property type="term" value="C:membrane"/>
    <property type="evidence" value="ECO:0007669"/>
    <property type="project" value="UniProtKB-SubCell"/>
</dbReference>
<evidence type="ECO:0000256" key="5">
    <source>
        <dbReference type="ARBA" id="ARBA00023136"/>
    </source>
</evidence>
<feature type="transmembrane region" description="Helical" evidence="6">
    <location>
        <begin position="230"/>
        <end position="252"/>
    </location>
</feature>
<dbReference type="AlphaFoldDB" id="A0A0G3XF10"/>
<comment type="similarity">
    <text evidence="2">Belongs to the autoinducer-2 exporter (AI-2E) (TC 2.A.86) family.</text>
</comment>
<dbReference type="InterPro" id="IPR002549">
    <property type="entry name" value="AI-2E-like"/>
</dbReference>
<evidence type="ECO:0000256" key="1">
    <source>
        <dbReference type="ARBA" id="ARBA00004141"/>
    </source>
</evidence>
<sequence length="355" mass="37602">MRVPFRPREEDAPYLRRLLYTIAIAAVLIVVWRASDLLLLAFGSVLGAVVFRSAGDLFQRIGLKNKDLSLGLGILLCLCVLGVMGYLLTVQFGVQIANLIDNLPETIAAIENAVGSNPVGAAVVKAVRAAVSGSAIADRLGQLVAGTGEVLLNFVIVVIGAMFIAANPGPYRRAMILLTPRAGRPTMDRALGEVGIALRLWLKAKLISMTAMTVLIGGSLWLAGVEHWMALGLLGGISEFVPYVGPAVAMLPAVGIAATQGGDVLTYTLIAYLATRVIEAWLITPLVNRQVVNIPPALTLFVILGAGAVFGIYGVFFAGALLVVAYVGVRELYIRDTLGEDIDGVPRDVKKDMAE</sequence>
<feature type="transmembrane region" description="Helical" evidence="6">
    <location>
        <begin position="38"/>
        <end position="58"/>
    </location>
</feature>
<feature type="transmembrane region" description="Helical" evidence="6">
    <location>
        <begin position="264"/>
        <end position="284"/>
    </location>
</feature>
<dbReference type="KEGG" id="cna:AB433_03095"/>
<protein>
    <recommendedName>
        <fullName evidence="9">Permease</fullName>
    </recommendedName>
</protein>